<dbReference type="EMBL" id="CAADEZ010000978">
    <property type="protein sequence ID" value="VFJ77355.1"/>
    <property type="molecule type" value="Genomic_DNA"/>
</dbReference>
<gene>
    <name evidence="2" type="ORF">BECKFM1743A_GA0114220_109781</name>
    <name evidence="3" type="ORF">BECKFM1743B_GA0114221_105622</name>
    <name evidence="1" type="ORF">BECKFM1743C_GA0114222_109462</name>
</gene>
<sequence>MEKAASVELELMKALLRKIFLLTWIVTGDMFAQCNHFICNFRAGDVRDIEVDNNLV</sequence>
<name>A0A450WNL0_9GAMM</name>
<evidence type="ECO:0000313" key="1">
    <source>
        <dbReference type="EMBL" id="VFJ76760.1"/>
    </source>
</evidence>
<dbReference type="AlphaFoldDB" id="A0A450WNL0"/>
<organism evidence="3">
    <name type="scientific">Candidatus Kentrum sp. FM</name>
    <dbReference type="NCBI Taxonomy" id="2126340"/>
    <lineage>
        <taxon>Bacteria</taxon>
        <taxon>Pseudomonadati</taxon>
        <taxon>Pseudomonadota</taxon>
        <taxon>Gammaproteobacteria</taxon>
        <taxon>Candidatus Kentrum</taxon>
    </lineage>
</organism>
<accession>A0A450WNL0</accession>
<evidence type="ECO:0000313" key="3">
    <source>
        <dbReference type="EMBL" id="VFK18622.1"/>
    </source>
</evidence>
<dbReference type="EMBL" id="CAADFL010000562">
    <property type="protein sequence ID" value="VFK18622.1"/>
    <property type="molecule type" value="Genomic_DNA"/>
</dbReference>
<reference evidence="3" key="1">
    <citation type="submission" date="2019-02" db="EMBL/GenBank/DDBJ databases">
        <authorList>
            <person name="Gruber-Vodicka R. H."/>
            <person name="Seah K. B. B."/>
        </authorList>
    </citation>
    <scope>NUCLEOTIDE SEQUENCE</scope>
    <source>
        <strain evidence="2">BECK_BZ163</strain>
        <strain evidence="3">BECK_BZ164</strain>
        <strain evidence="1">BECK_BZ165</strain>
    </source>
</reference>
<proteinExistence type="predicted"/>
<dbReference type="EMBL" id="CAADFA010000946">
    <property type="protein sequence ID" value="VFJ76760.1"/>
    <property type="molecule type" value="Genomic_DNA"/>
</dbReference>
<protein>
    <submittedName>
        <fullName evidence="3">Uncharacterized protein</fullName>
    </submittedName>
</protein>
<evidence type="ECO:0000313" key="2">
    <source>
        <dbReference type="EMBL" id="VFJ77355.1"/>
    </source>
</evidence>